<dbReference type="InParanoid" id="Q0V638"/>
<accession>Q0V638</accession>
<protein>
    <submittedName>
        <fullName evidence="1">Uncharacterized protein</fullName>
    </submittedName>
</protein>
<gene>
    <name evidence="1" type="ORF">SNOG_00526</name>
</gene>
<dbReference type="EMBL" id="CH445325">
    <property type="protein sequence ID" value="EAT92021.1"/>
    <property type="molecule type" value="Genomic_DNA"/>
</dbReference>
<dbReference type="AlphaFoldDB" id="Q0V638"/>
<dbReference type="GeneID" id="5968374"/>
<sequence length="53" mass="5543">MFAAKINVASLLQPHLDKHPGSAGPVSGVSSSPRDVRFDVQVGVSYNSNGYGQ</sequence>
<dbReference type="HOGENOM" id="CLU_3069451_0_0_1"/>
<dbReference type="KEGG" id="pno:SNOG_00526"/>
<proteinExistence type="predicted"/>
<evidence type="ECO:0000313" key="2">
    <source>
        <dbReference type="Proteomes" id="UP000001055"/>
    </source>
</evidence>
<name>Q0V638_PHANO</name>
<evidence type="ECO:0000313" key="1">
    <source>
        <dbReference type="EMBL" id="EAT92021.1"/>
    </source>
</evidence>
<dbReference type="Proteomes" id="UP000001055">
    <property type="component" value="Unassembled WGS sequence"/>
</dbReference>
<reference evidence="2" key="1">
    <citation type="journal article" date="2007" name="Plant Cell">
        <title>Dothideomycete-plant interactions illuminated by genome sequencing and EST analysis of the wheat pathogen Stagonospora nodorum.</title>
        <authorList>
            <person name="Hane J.K."/>
            <person name="Lowe R.G."/>
            <person name="Solomon P.S."/>
            <person name="Tan K.C."/>
            <person name="Schoch C.L."/>
            <person name="Spatafora J.W."/>
            <person name="Crous P.W."/>
            <person name="Kodira C."/>
            <person name="Birren B.W."/>
            <person name="Galagan J.E."/>
            <person name="Torriani S.F."/>
            <person name="McDonald B.A."/>
            <person name="Oliver R.P."/>
        </authorList>
    </citation>
    <scope>NUCLEOTIDE SEQUENCE [LARGE SCALE GENOMIC DNA]</scope>
    <source>
        <strain evidence="2">SN15 / ATCC MYA-4574 / FGSC 10173</strain>
    </source>
</reference>
<dbReference type="RefSeq" id="XP_001791210.1">
    <property type="nucleotide sequence ID" value="XM_001791158.1"/>
</dbReference>
<organism evidence="1 2">
    <name type="scientific">Phaeosphaeria nodorum (strain SN15 / ATCC MYA-4574 / FGSC 10173)</name>
    <name type="common">Glume blotch fungus</name>
    <name type="synonym">Parastagonospora nodorum</name>
    <dbReference type="NCBI Taxonomy" id="321614"/>
    <lineage>
        <taxon>Eukaryota</taxon>
        <taxon>Fungi</taxon>
        <taxon>Dikarya</taxon>
        <taxon>Ascomycota</taxon>
        <taxon>Pezizomycotina</taxon>
        <taxon>Dothideomycetes</taxon>
        <taxon>Pleosporomycetidae</taxon>
        <taxon>Pleosporales</taxon>
        <taxon>Pleosporineae</taxon>
        <taxon>Phaeosphaeriaceae</taxon>
        <taxon>Parastagonospora</taxon>
    </lineage>
</organism>